<evidence type="ECO:0000259" key="14">
    <source>
        <dbReference type="SMART" id="SM00562"/>
    </source>
</evidence>
<dbReference type="GO" id="GO:0006183">
    <property type="term" value="P:GTP biosynthetic process"/>
    <property type="evidence" value="ECO:0007669"/>
    <property type="project" value="InterPro"/>
</dbReference>
<accession>F2UK04</accession>
<evidence type="ECO:0000313" key="16">
    <source>
        <dbReference type="Proteomes" id="UP000007799"/>
    </source>
</evidence>
<organism evidence="16">
    <name type="scientific">Salpingoeca rosetta (strain ATCC 50818 / BSB-021)</name>
    <dbReference type="NCBI Taxonomy" id="946362"/>
    <lineage>
        <taxon>Eukaryota</taxon>
        <taxon>Choanoflagellata</taxon>
        <taxon>Craspedida</taxon>
        <taxon>Salpingoecidae</taxon>
        <taxon>Salpingoeca</taxon>
    </lineage>
</organism>
<evidence type="ECO:0000256" key="4">
    <source>
        <dbReference type="ARBA" id="ARBA00022723"/>
    </source>
</evidence>
<dbReference type="Gene3D" id="3.30.70.141">
    <property type="entry name" value="Nucleoside diphosphate kinase-like domain"/>
    <property type="match status" value="1"/>
</dbReference>
<dbReference type="OMA" id="WRKEECQ"/>
<dbReference type="AlphaFoldDB" id="F2UK04"/>
<name>F2UK04_SALR5</name>
<keyword evidence="3 12" id="KW-0808">Transferase</keyword>
<comment type="catalytic activity">
    <reaction evidence="12">
        <text>a 2'-deoxyribonucleoside 5'-diphosphate + ATP = a 2'-deoxyribonucleoside 5'-triphosphate + ADP</text>
        <dbReference type="Rhea" id="RHEA:44640"/>
        <dbReference type="ChEBI" id="CHEBI:30616"/>
        <dbReference type="ChEBI" id="CHEBI:61560"/>
        <dbReference type="ChEBI" id="CHEBI:73316"/>
        <dbReference type="ChEBI" id="CHEBI:456216"/>
        <dbReference type="EC" id="2.7.4.6"/>
    </reaction>
</comment>
<dbReference type="GO" id="GO:0006241">
    <property type="term" value="P:CTP biosynthetic process"/>
    <property type="evidence" value="ECO:0007669"/>
    <property type="project" value="InterPro"/>
</dbReference>
<dbReference type="PANTHER" id="PTHR46161">
    <property type="entry name" value="NUCLEOSIDE DIPHOSPHATE KINASE"/>
    <property type="match status" value="1"/>
</dbReference>
<keyword evidence="2" id="KW-0963">Cytoplasm</keyword>
<feature type="binding site" evidence="10">
    <location>
        <position position="60"/>
    </location>
    <ligand>
        <name>ATP</name>
        <dbReference type="ChEBI" id="CHEBI:30616"/>
    </ligand>
</feature>
<evidence type="ECO:0000256" key="5">
    <source>
        <dbReference type="ARBA" id="ARBA00022741"/>
    </source>
</evidence>
<dbReference type="PROSITE" id="PS51374">
    <property type="entry name" value="NDPK_LIKE"/>
    <property type="match status" value="1"/>
</dbReference>
<dbReference type="Proteomes" id="UP000007799">
    <property type="component" value="Unassembled WGS sequence"/>
</dbReference>
<dbReference type="GO" id="GO:0005524">
    <property type="term" value="F:ATP binding"/>
    <property type="evidence" value="ECO:0007669"/>
    <property type="project" value="UniProtKB-KW"/>
</dbReference>
<dbReference type="SUPFAM" id="SSF54919">
    <property type="entry name" value="Nucleoside diphosphate kinase, NDK"/>
    <property type="match status" value="1"/>
</dbReference>
<dbReference type="GO" id="GO:0004550">
    <property type="term" value="F:nucleoside diphosphate kinase activity"/>
    <property type="evidence" value="ECO:0007669"/>
    <property type="project" value="UniProtKB-EC"/>
</dbReference>
<dbReference type="Pfam" id="PF00334">
    <property type="entry name" value="NDK"/>
    <property type="match status" value="1"/>
</dbReference>
<dbReference type="GeneID" id="16070896"/>
<proteinExistence type="inferred from homology"/>
<evidence type="ECO:0000256" key="3">
    <source>
        <dbReference type="ARBA" id="ARBA00022679"/>
    </source>
</evidence>
<dbReference type="KEGG" id="sre:PTSG_08548"/>
<feature type="compositionally biased region" description="Basic and acidic residues" evidence="13">
    <location>
        <begin position="154"/>
        <end position="167"/>
    </location>
</feature>
<feature type="binding site" evidence="10">
    <location>
        <position position="94"/>
    </location>
    <ligand>
        <name>ATP</name>
        <dbReference type="ChEBI" id="CHEBI:30616"/>
    </ligand>
</feature>
<evidence type="ECO:0000313" key="15">
    <source>
        <dbReference type="EMBL" id="EGD77453.1"/>
    </source>
</evidence>
<dbReference type="PROSITE" id="PS00469">
    <property type="entry name" value="NDPK"/>
    <property type="match status" value="1"/>
</dbReference>
<dbReference type="OrthoDB" id="2162449at2759"/>
<dbReference type="GO" id="GO:0006228">
    <property type="term" value="P:UTP biosynthetic process"/>
    <property type="evidence" value="ECO:0007669"/>
    <property type="project" value="InterPro"/>
</dbReference>
<evidence type="ECO:0000256" key="6">
    <source>
        <dbReference type="ARBA" id="ARBA00022777"/>
    </source>
</evidence>
<dbReference type="GO" id="GO:0046872">
    <property type="term" value="F:metal ion binding"/>
    <property type="evidence" value="ECO:0007669"/>
    <property type="project" value="UniProtKB-KW"/>
</dbReference>
<sequence>MLKEVTLALLKPSIAQHPHRLQTVLRSIHASGFQIVRSRECLLTREQSQEFYKEHKGRFFYRRLVDYTTSAPSVALALARKDGIKVWRSIMGKTKVYQTHIHEQATIRGLFGVSDTRNCVHGSDSPDSARRELAIFFPDEDYNQLVSEANAPAHDTKPHSTSKPHDH</sequence>
<evidence type="ECO:0000256" key="1">
    <source>
        <dbReference type="ARBA" id="ARBA00008142"/>
    </source>
</evidence>
<keyword evidence="5 12" id="KW-0547">Nucleotide-binding</keyword>
<dbReference type="PRINTS" id="PR01243">
    <property type="entry name" value="NUCDPKINASE"/>
</dbReference>
<comment type="similarity">
    <text evidence="1 10 11">Belongs to the NDK family.</text>
</comment>
<feature type="binding site" evidence="10">
    <location>
        <position position="108"/>
    </location>
    <ligand>
        <name>ATP</name>
        <dbReference type="ChEBI" id="CHEBI:30616"/>
    </ligand>
</feature>
<dbReference type="InParanoid" id="F2UK04"/>
<keyword evidence="4" id="KW-0479">Metal-binding</keyword>
<evidence type="ECO:0000256" key="12">
    <source>
        <dbReference type="RuleBase" id="RU004013"/>
    </source>
</evidence>
<evidence type="ECO:0000256" key="10">
    <source>
        <dbReference type="PROSITE-ProRule" id="PRU00706"/>
    </source>
</evidence>
<keyword evidence="6 12" id="KW-0418">Kinase</keyword>
<evidence type="ECO:0000256" key="8">
    <source>
        <dbReference type="ARBA" id="ARBA00022842"/>
    </source>
</evidence>
<evidence type="ECO:0000256" key="2">
    <source>
        <dbReference type="ARBA" id="ARBA00022490"/>
    </source>
</evidence>
<keyword evidence="9" id="KW-0546">Nucleotide metabolism</keyword>
<evidence type="ECO:0000256" key="7">
    <source>
        <dbReference type="ARBA" id="ARBA00022840"/>
    </source>
</evidence>
<dbReference type="SMART" id="SM00562">
    <property type="entry name" value="NDK"/>
    <property type="match status" value="1"/>
</dbReference>
<keyword evidence="16" id="KW-1185">Reference proteome</keyword>
<dbReference type="InterPro" id="IPR036850">
    <property type="entry name" value="NDK-like_dom_sf"/>
</dbReference>
<dbReference type="EMBL" id="GL832978">
    <property type="protein sequence ID" value="EGD77453.1"/>
    <property type="molecule type" value="Genomic_DNA"/>
</dbReference>
<protein>
    <recommendedName>
        <fullName evidence="12">Nucleoside diphosphate kinase</fullName>
        <ecNumber evidence="12">2.7.4.6</ecNumber>
    </recommendedName>
</protein>
<evidence type="ECO:0000256" key="13">
    <source>
        <dbReference type="SAM" id="MobiDB-lite"/>
    </source>
</evidence>
<dbReference type="STRING" id="946362.F2UK04"/>
<dbReference type="InterPro" id="IPR001564">
    <property type="entry name" value="Nucleoside_diP_kinase"/>
</dbReference>
<feature type="domain" description="Nucleoside diphosphate kinase-like" evidence="14">
    <location>
        <begin position="3"/>
        <end position="144"/>
    </location>
</feature>
<keyword evidence="7 12" id="KW-0067">ATP-binding</keyword>
<dbReference type="FunCoup" id="F2UK04">
    <property type="interactions" value="1087"/>
</dbReference>
<evidence type="ECO:0000256" key="11">
    <source>
        <dbReference type="RuleBase" id="RU004011"/>
    </source>
</evidence>
<evidence type="ECO:0000256" key="9">
    <source>
        <dbReference type="ARBA" id="ARBA00023080"/>
    </source>
</evidence>
<dbReference type="PANTHER" id="PTHR46161:SF3">
    <property type="entry name" value="NUCLEOSIDE DIPHOSPHATE KINASE DDB_G0292928-RELATED"/>
    <property type="match status" value="1"/>
</dbReference>
<dbReference type="InterPro" id="IPR023005">
    <property type="entry name" value="Nucleoside_diP_kinase_AS"/>
</dbReference>
<feature type="binding site" evidence="10">
    <location>
        <position position="118"/>
    </location>
    <ligand>
        <name>ATP</name>
        <dbReference type="ChEBI" id="CHEBI:30616"/>
    </ligand>
</feature>
<dbReference type="InterPro" id="IPR034907">
    <property type="entry name" value="NDK-like_dom"/>
</dbReference>
<feature type="region of interest" description="Disordered" evidence="13">
    <location>
        <begin position="148"/>
        <end position="167"/>
    </location>
</feature>
<dbReference type="eggNOG" id="KOG0888">
    <property type="taxonomic scope" value="Eukaryota"/>
</dbReference>
<feature type="binding site" evidence="10">
    <location>
        <position position="11"/>
    </location>
    <ligand>
        <name>ATP</name>
        <dbReference type="ChEBI" id="CHEBI:30616"/>
    </ligand>
</feature>
<dbReference type="RefSeq" id="XP_004990341.1">
    <property type="nucleotide sequence ID" value="XM_004990284.1"/>
</dbReference>
<feature type="active site" description="Pros-phosphohistidine intermediate" evidence="10">
    <location>
        <position position="121"/>
    </location>
</feature>
<gene>
    <name evidence="15" type="ORF">PTSG_08548</name>
</gene>
<dbReference type="EC" id="2.7.4.6" evidence="12"/>
<feature type="binding site" evidence="10">
    <location>
        <position position="88"/>
    </location>
    <ligand>
        <name>ATP</name>
        <dbReference type="ChEBI" id="CHEBI:30616"/>
    </ligand>
</feature>
<reference evidence="15" key="1">
    <citation type="submission" date="2009-08" db="EMBL/GenBank/DDBJ databases">
        <title>Annotation of Salpingoeca rosetta.</title>
        <authorList>
            <consortium name="The Broad Institute Genome Sequencing Platform"/>
            <person name="Russ C."/>
            <person name="Cuomo C."/>
            <person name="Burger G."/>
            <person name="Gray M.W."/>
            <person name="Holland P.W.H."/>
            <person name="King N."/>
            <person name="Lang F.B.F."/>
            <person name="Roger A.J."/>
            <person name="Ruiz-Trillo I."/>
            <person name="Young S.K."/>
            <person name="Zeng Q."/>
            <person name="Gargeya S."/>
            <person name="Alvarado L."/>
            <person name="Berlin A."/>
            <person name="Chapman S.B."/>
            <person name="Chen Z."/>
            <person name="Freedman E."/>
            <person name="Gellesch M."/>
            <person name="Goldberg J."/>
            <person name="Griggs A."/>
            <person name="Gujja S."/>
            <person name="Heilman E."/>
            <person name="Heiman D."/>
            <person name="Howarth C."/>
            <person name="Mehta T."/>
            <person name="Neiman D."/>
            <person name="Pearson M."/>
            <person name="Roberts A."/>
            <person name="Saif S."/>
            <person name="Shea T."/>
            <person name="Shenoy N."/>
            <person name="Sisk P."/>
            <person name="Stolte C."/>
            <person name="Sykes S."/>
            <person name="White J."/>
            <person name="Yandava C."/>
            <person name="Haas B."/>
            <person name="Nusbaum C."/>
            <person name="Birren B."/>
        </authorList>
    </citation>
    <scope>NUCLEOTIDE SEQUENCE [LARGE SCALE GENOMIC DNA]</scope>
    <source>
        <strain evidence="15">ATCC 50818</strain>
    </source>
</reference>
<keyword evidence="8" id="KW-0460">Magnesium</keyword>